<dbReference type="EMBL" id="BARV01018540">
    <property type="protein sequence ID" value="GAI20812.1"/>
    <property type="molecule type" value="Genomic_DNA"/>
</dbReference>
<dbReference type="AlphaFoldDB" id="X1LN65"/>
<dbReference type="SUPFAM" id="SSF74650">
    <property type="entry name" value="Galactose mutarotase-like"/>
    <property type="match status" value="1"/>
</dbReference>
<feature type="non-terminal residue" evidence="3">
    <location>
        <position position="1"/>
    </location>
</feature>
<dbReference type="Gene3D" id="2.70.98.30">
    <property type="entry name" value="Golgi alpha-mannosidase II, domain 4"/>
    <property type="match status" value="1"/>
</dbReference>
<feature type="domain" description="Glycosyl hydrolases family 38 C-terminal" evidence="2">
    <location>
        <begin position="141"/>
        <end position="215"/>
    </location>
</feature>
<dbReference type="InterPro" id="IPR011682">
    <property type="entry name" value="Glyco_hydro_38_C"/>
</dbReference>
<dbReference type="InterPro" id="IPR041147">
    <property type="entry name" value="GH38_C"/>
</dbReference>
<proteinExistence type="predicted"/>
<reference evidence="3" key="1">
    <citation type="journal article" date="2014" name="Front. Microbiol.">
        <title>High frequency of phylogenetically diverse reductive dehalogenase-homologous genes in deep subseafloor sedimentary metagenomes.</title>
        <authorList>
            <person name="Kawai M."/>
            <person name="Futagami T."/>
            <person name="Toyoda A."/>
            <person name="Takaki Y."/>
            <person name="Nishi S."/>
            <person name="Hori S."/>
            <person name="Arai W."/>
            <person name="Tsubouchi T."/>
            <person name="Morono Y."/>
            <person name="Uchiyama I."/>
            <person name="Ito T."/>
            <person name="Fujiyama A."/>
            <person name="Inagaki F."/>
            <person name="Takami H."/>
        </authorList>
    </citation>
    <scope>NUCLEOTIDE SEQUENCE</scope>
    <source>
        <strain evidence="3">Expedition CK06-06</strain>
    </source>
</reference>
<dbReference type="Gene3D" id="2.60.40.2220">
    <property type="match status" value="1"/>
</dbReference>
<dbReference type="GO" id="GO:0030246">
    <property type="term" value="F:carbohydrate binding"/>
    <property type="evidence" value="ECO:0007669"/>
    <property type="project" value="InterPro"/>
</dbReference>
<feature type="domain" description="Glycosyl hydrolase family 38 C-terminal" evidence="1">
    <location>
        <begin position="4"/>
        <end position="80"/>
    </location>
</feature>
<name>X1LN65_9ZZZZ</name>
<dbReference type="PANTHER" id="PTHR46017">
    <property type="entry name" value="ALPHA-MANNOSIDASE 2C1"/>
    <property type="match status" value="1"/>
</dbReference>
<comment type="caution">
    <text evidence="3">The sequence shown here is derived from an EMBL/GenBank/DDBJ whole genome shotgun (WGS) entry which is preliminary data.</text>
</comment>
<evidence type="ECO:0000313" key="3">
    <source>
        <dbReference type="EMBL" id="GAI20812.1"/>
    </source>
</evidence>
<sequence>FALVRFPTSLDDPKHIYEVPFGNIQRHADGKEVPAQRWGAMVEKDSGIGITIANSHTYSYSGYDNGIALTLLRSSYQPDPFPEMGRHKIRYSVYLSHDWTPAKATRFGLSFNALLIPFRAQKKDGDRPSELSFLSVKPSSVLVTAFKKAEDANGTILRLFEASGKNCIATIKSERGIDKAYEIDPIERSSSKKCIEFSEDTLLKIEMDPYEIKSILLTFP</sequence>
<dbReference type="PANTHER" id="PTHR46017:SF1">
    <property type="entry name" value="ALPHA-MANNOSIDASE 2C1"/>
    <property type="match status" value="1"/>
</dbReference>
<evidence type="ECO:0000259" key="1">
    <source>
        <dbReference type="Pfam" id="PF07748"/>
    </source>
</evidence>
<dbReference type="Pfam" id="PF17677">
    <property type="entry name" value="Glyco_hydro38C2"/>
    <property type="match status" value="1"/>
</dbReference>
<gene>
    <name evidence="3" type="ORF">S06H3_31329</name>
</gene>
<organism evidence="3">
    <name type="scientific">marine sediment metagenome</name>
    <dbReference type="NCBI Taxonomy" id="412755"/>
    <lineage>
        <taxon>unclassified sequences</taxon>
        <taxon>metagenomes</taxon>
        <taxon>ecological metagenomes</taxon>
    </lineage>
</organism>
<dbReference type="GO" id="GO:0009313">
    <property type="term" value="P:oligosaccharide catabolic process"/>
    <property type="evidence" value="ECO:0007669"/>
    <property type="project" value="TreeGrafter"/>
</dbReference>
<dbReference type="InterPro" id="IPR011013">
    <property type="entry name" value="Gal_mutarotase_sf_dom"/>
</dbReference>
<dbReference type="Pfam" id="PF07748">
    <property type="entry name" value="Glyco_hydro_38C"/>
    <property type="match status" value="1"/>
</dbReference>
<protein>
    <recommendedName>
        <fullName evidence="4">Glycosyl hydrolases family 38 C-terminal beta sandwich domain-containing protein</fullName>
    </recommendedName>
</protein>
<accession>X1LN65</accession>
<dbReference type="GO" id="GO:0006013">
    <property type="term" value="P:mannose metabolic process"/>
    <property type="evidence" value="ECO:0007669"/>
    <property type="project" value="InterPro"/>
</dbReference>
<evidence type="ECO:0000259" key="2">
    <source>
        <dbReference type="Pfam" id="PF17677"/>
    </source>
</evidence>
<evidence type="ECO:0008006" key="4">
    <source>
        <dbReference type="Google" id="ProtNLM"/>
    </source>
</evidence>
<dbReference type="GO" id="GO:0004559">
    <property type="term" value="F:alpha-mannosidase activity"/>
    <property type="evidence" value="ECO:0007669"/>
    <property type="project" value="InterPro"/>
</dbReference>